<feature type="transmembrane region" description="Helical" evidence="9">
    <location>
        <begin position="23"/>
        <end position="43"/>
    </location>
</feature>
<evidence type="ECO:0000256" key="1">
    <source>
        <dbReference type="ARBA" id="ARBA00004651"/>
    </source>
</evidence>
<keyword evidence="3" id="KW-0050">Antiport</keyword>
<comment type="subcellular location">
    <subcellularLocation>
        <location evidence="1">Cell membrane</location>
        <topology evidence="1">Multi-pass membrane protein</topology>
    </subcellularLocation>
</comment>
<keyword evidence="5 9" id="KW-0812">Transmembrane</keyword>
<sequence length="421" mass="44436">MLIAAAFTLLVFAYSLVSRRLESTLITAPILFTAAGALMLLIPEASRELSIDQKGLLLIAEVGLVMTLFTDASHISRKSLQDNHRLPVRLLSVGMLLTILLGAAAAMACFDGLSWWEAGILAAILAPTDAGLGQVIVSSPRVPPRIRQALNVEAGLNDGLAVPFLMLFIALAAAIEEGVGTRGVLARFLLEQIGYGTAIGLVIGLAGGVLMGLAQRRQWMSPELGQLGVVAMPLLCILAAEESGASMFIAAFVAGLAAQVGFPKIGRHSVEFTEGWGQLFNFFVFFLFGLLFARNWHDFTPAIMLYSLLSLTVVRMLPVAVAVSGIGLSRASVLFLGWFGPRGLASIVLGLVYLEQQASLPGEDSIRLAVMATVLLSVVAHGLSAKPGIERYADSSAALPADAPEYAAVAAPSSGKDRLRV</sequence>
<evidence type="ECO:0000256" key="9">
    <source>
        <dbReference type="SAM" id="Phobius"/>
    </source>
</evidence>
<dbReference type="GO" id="GO:1902600">
    <property type="term" value="P:proton transmembrane transport"/>
    <property type="evidence" value="ECO:0007669"/>
    <property type="project" value="InterPro"/>
</dbReference>
<dbReference type="InterPro" id="IPR038770">
    <property type="entry name" value="Na+/solute_symporter_sf"/>
</dbReference>
<feature type="transmembrane region" description="Helical" evidence="9">
    <location>
        <begin position="195"/>
        <end position="212"/>
    </location>
</feature>
<proteinExistence type="predicted"/>
<evidence type="ECO:0000313" key="11">
    <source>
        <dbReference type="EMBL" id="EXI82363.1"/>
    </source>
</evidence>
<evidence type="ECO:0000256" key="6">
    <source>
        <dbReference type="ARBA" id="ARBA00022989"/>
    </source>
</evidence>
<reference evidence="11 12" key="1">
    <citation type="submission" date="2014-02" db="EMBL/GenBank/DDBJ databases">
        <title>Expanding our view of genomic diversity in Candidatus Accumulibacter clades.</title>
        <authorList>
            <person name="Skennerton C.T."/>
            <person name="Barr J.J."/>
            <person name="Slater F.R."/>
            <person name="Bond P.L."/>
            <person name="Tyson G.W."/>
        </authorList>
    </citation>
    <scope>NUCLEOTIDE SEQUENCE [LARGE SCALE GENOMIC DNA]</scope>
    <source>
        <strain evidence="12">BA-92</strain>
    </source>
</reference>
<feature type="transmembrane region" description="Helical" evidence="9">
    <location>
        <begin position="303"/>
        <end position="326"/>
    </location>
</feature>
<keyword evidence="6 9" id="KW-1133">Transmembrane helix</keyword>
<protein>
    <submittedName>
        <fullName evidence="11">Potassium/proton antiporter</fullName>
    </submittedName>
</protein>
<dbReference type="PANTHER" id="PTHR32507:SF8">
    <property type="entry name" value="CNH1P"/>
    <property type="match status" value="1"/>
</dbReference>
<dbReference type="InterPro" id="IPR006153">
    <property type="entry name" value="Cation/H_exchanger_TM"/>
</dbReference>
<keyword evidence="2" id="KW-0813">Transport</keyword>
<evidence type="ECO:0000256" key="8">
    <source>
        <dbReference type="ARBA" id="ARBA00023136"/>
    </source>
</evidence>
<feature type="transmembrane region" description="Helical" evidence="9">
    <location>
        <begin position="55"/>
        <end position="76"/>
    </location>
</feature>
<dbReference type="GO" id="GO:0015297">
    <property type="term" value="F:antiporter activity"/>
    <property type="evidence" value="ECO:0007669"/>
    <property type="project" value="UniProtKB-KW"/>
</dbReference>
<feature type="transmembrane region" description="Helical" evidence="9">
    <location>
        <begin position="155"/>
        <end position="175"/>
    </location>
</feature>
<name>A0A011NHV7_9PROT</name>
<dbReference type="PANTHER" id="PTHR32507">
    <property type="entry name" value="NA(+)/H(+) ANTIPORTER 1"/>
    <property type="match status" value="1"/>
</dbReference>
<organism evidence="11 12">
    <name type="scientific">Candidatus Accumulibacter appositus</name>
    <dbReference type="NCBI Taxonomy" id="1454003"/>
    <lineage>
        <taxon>Bacteria</taxon>
        <taxon>Pseudomonadati</taxon>
        <taxon>Pseudomonadota</taxon>
        <taxon>Betaproteobacteria</taxon>
        <taxon>Candidatus Accumulibacter</taxon>
    </lineage>
</organism>
<dbReference type="GO" id="GO:0005886">
    <property type="term" value="C:plasma membrane"/>
    <property type="evidence" value="ECO:0007669"/>
    <property type="project" value="UniProtKB-SubCell"/>
</dbReference>
<feature type="domain" description="Cation/H+ exchanger transmembrane" evidence="10">
    <location>
        <begin position="9"/>
        <end position="387"/>
    </location>
</feature>
<comment type="caution">
    <text evidence="11">The sequence shown here is derived from an EMBL/GenBank/DDBJ whole genome shotgun (WGS) entry which is preliminary data.</text>
</comment>
<evidence type="ECO:0000256" key="4">
    <source>
        <dbReference type="ARBA" id="ARBA00022475"/>
    </source>
</evidence>
<evidence type="ECO:0000256" key="5">
    <source>
        <dbReference type="ARBA" id="ARBA00022692"/>
    </source>
</evidence>
<evidence type="ECO:0000259" key="10">
    <source>
        <dbReference type="Pfam" id="PF00999"/>
    </source>
</evidence>
<dbReference type="STRING" id="1454003.AW10_00466"/>
<feature type="transmembrane region" description="Helical" evidence="9">
    <location>
        <begin position="88"/>
        <end position="110"/>
    </location>
</feature>
<feature type="transmembrane region" description="Helical" evidence="9">
    <location>
        <begin position="278"/>
        <end position="297"/>
    </location>
</feature>
<keyword evidence="4" id="KW-1003">Cell membrane</keyword>
<accession>A0A011NHV7</accession>
<keyword evidence="7" id="KW-0406">Ion transport</keyword>
<dbReference type="Proteomes" id="UP000021816">
    <property type="component" value="Unassembled WGS sequence"/>
</dbReference>
<dbReference type="Pfam" id="PF00999">
    <property type="entry name" value="Na_H_Exchanger"/>
    <property type="match status" value="1"/>
</dbReference>
<evidence type="ECO:0000256" key="2">
    <source>
        <dbReference type="ARBA" id="ARBA00022448"/>
    </source>
</evidence>
<dbReference type="Gene3D" id="1.20.1530.20">
    <property type="match status" value="1"/>
</dbReference>
<dbReference type="AlphaFoldDB" id="A0A011NHV7"/>
<feature type="transmembrane region" description="Helical" evidence="9">
    <location>
        <begin position="366"/>
        <end position="383"/>
    </location>
</feature>
<feature type="transmembrane region" description="Helical" evidence="9">
    <location>
        <begin position="333"/>
        <end position="354"/>
    </location>
</feature>
<evidence type="ECO:0000313" key="12">
    <source>
        <dbReference type="Proteomes" id="UP000021816"/>
    </source>
</evidence>
<gene>
    <name evidence="11" type="ORF">AW10_00466</name>
</gene>
<evidence type="ECO:0000256" key="3">
    <source>
        <dbReference type="ARBA" id="ARBA00022449"/>
    </source>
</evidence>
<evidence type="ECO:0000256" key="7">
    <source>
        <dbReference type="ARBA" id="ARBA00023065"/>
    </source>
</evidence>
<dbReference type="PATRIC" id="fig|1454003.3.peg.483"/>
<dbReference type="EMBL" id="JEMX01000011">
    <property type="protein sequence ID" value="EXI82363.1"/>
    <property type="molecule type" value="Genomic_DNA"/>
</dbReference>
<keyword evidence="8 9" id="KW-0472">Membrane</keyword>